<sequence length="167" mass="19549">MANWGKFNFRDFENLAKRFEKMSKGDVIDQFIRDFVMEIGMRALRKIKKLTQSNASGQLRSMWQIGKVERQGDSYIVEIFNNLEYASFVEYGFRAHWVPGKWEGNVFRYIPNYKPPPGEPGGMQVGPKGGWVEGRFMMSIGMKEIERELPTYLARRQKKLLEKLLRG</sequence>
<dbReference type="RefSeq" id="WP_244865237.1">
    <property type="nucleotide sequence ID" value="NZ_BOVK01000058.1"/>
</dbReference>
<reference evidence="1" key="1">
    <citation type="submission" date="2021-04" db="EMBL/GenBank/DDBJ databases">
        <title>Draft genome sequence of Xylanibacillus composti strain K13.</title>
        <authorList>
            <person name="Uke A."/>
            <person name="Chhe C."/>
            <person name="Baramee S."/>
            <person name="Kosugi A."/>
        </authorList>
    </citation>
    <scope>NUCLEOTIDE SEQUENCE</scope>
    <source>
        <strain evidence="1">K13</strain>
    </source>
</reference>
<evidence type="ECO:0000313" key="1">
    <source>
        <dbReference type="EMBL" id="GIQ70760.1"/>
    </source>
</evidence>
<dbReference type="InterPro" id="IPR010064">
    <property type="entry name" value="HK97-gp10_tail"/>
</dbReference>
<name>A0A8J4M459_9BACL</name>
<comment type="caution">
    <text evidence="1">The sequence shown here is derived from an EMBL/GenBank/DDBJ whole genome shotgun (WGS) entry which is preliminary data.</text>
</comment>
<dbReference type="EMBL" id="BOVK01000058">
    <property type="protein sequence ID" value="GIQ70760.1"/>
    <property type="molecule type" value="Genomic_DNA"/>
</dbReference>
<evidence type="ECO:0000313" key="2">
    <source>
        <dbReference type="Proteomes" id="UP000677918"/>
    </source>
</evidence>
<organism evidence="1 2">
    <name type="scientific">Xylanibacillus composti</name>
    <dbReference type="NCBI Taxonomy" id="1572762"/>
    <lineage>
        <taxon>Bacteria</taxon>
        <taxon>Bacillati</taxon>
        <taxon>Bacillota</taxon>
        <taxon>Bacilli</taxon>
        <taxon>Bacillales</taxon>
        <taxon>Paenibacillaceae</taxon>
        <taxon>Xylanibacillus</taxon>
    </lineage>
</organism>
<proteinExistence type="predicted"/>
<keyword evidence="2" id="KW-1185">Reference proteome</keyword>
<dbReference type="Proteomes" id="UP000677918">
    <property type="component" value="Unassembled WGS sequence"/>
</dbReference>
<gene>
    <name evidence="1" type="ORF">XYCOK13_35840</name>
</gene>
<dbReference type="Pfam" id="PF04883">
    <property type="entry name" value="HK97-gp10_like"/>
    <property type="match status" value="1"/>
</dbReference>
<accession>A0A8J4M459</accession>
<dbReference type="AlphaFoldDB" id="A0A8J4M459"/>
<protein>
    <submittedName>
        <fullName evidence="1">Phage protein</fullName>
    </submittedName>
</protein>